<dbReference type="EMBL" id="FMAJ01000002">
    <property type="protein sequence ID" value="SCB57246.1"/>
    <property type="molecule type" value="Genomic_DNA"/>
</dbReference>
<sequence length="81" mass="8790">MSENRKLAAILAADVVGYSRLAGADEDRTLARLRALRSDLIDPTIAVHHGRVVKRTGDGGWSSSAAWWTPCAAPSRCKTVW</sequence>
<gene>
    <name evidence="1" type="ORF">GA0061105_102235</name>
</gene>
<dbReference type="Proteomes" id="UP000198723">
    <property type="component" value="Unassembled WGS sequence"/>
</dbReference>
<dbReference type="SUPFAM" id="SSF55073">
    <property type="entry name" value="Nucleotide cyclase"/>
    <property type="match status" value="1"/>
</dbReference>
<evidence type="ECO:0000313" key="2">
    <source>
        <dbReference type="Proteomes" id="UP000198723"/>
    </source>
</evidence>
<dbReference type="InterPro" id="IPR029787">
    <property type="entry name" value="Nucleotide_cyclase"/>
</dbReference>
<dbReference type="STRING" id="1138170.GA0061105_102235"/>
<dbReference type="Gene3D" id="3.30.70.1230">
    <property type="entry name" value="Nucleotide cyclase"/>
    <property type="match status" value="1"/>
</dbReference>
<reference evidence="1 2" key="1">
    <citation type="submission" date="2016-08" db="EMBL/GenBank/DDBJ databases">
        <authorList>
            <person name="Seilhamer J.J."/>
        </authorList>
    </citation>
    <scope>NUCLEOTIDE SEQUENCE [LARGE SCALE GENOMIC DNA]</scope>
    <source>
        <strain evidence="1 2">HBR26</strain>
    </source>
</reference>
<accession>A0A1C3XYZ7</accession>
<dbReference type="AlphaFoldDB" id="A0A1C3XYZ7"/>
<protein>
    <submittedName>
        <fullName evidence="1">Adenylate cyclase</fullName>
    </submittedName>
</protein>
<proteinExistence type="predicted"/>
<name>A0A1C3XYZ7_9HYPH</name>
<organism evidence="1 2">
    <name type="scientific">Rhizobium aethiopicum</name>
    <dbReference type="NCBI Taxonomy" id="1138170"/>
    <lineage>
        <taxon>Bacteria</taxon>
        <taxon>Pseudomonadati</taxon>
        <taxon>Pseudomonadota</taxon>
        <taxon>Alphaproteobacteria</taxon>
        <taxon>Hyphomicrobiales</taxon>
        <taxon>Rhizobiaceae</taxon>
        <taxon>Rhizobium/Agrobacterium group</taxon>
        <taxon>Rhizobium</taxon>
    </lineage>
</organism>
<evidence type="ECO:0000313" key="1">
    <source>
        <dbReference type="EMBL" id="SCB57246.1"/>
    </source>
</evidence>